<dbReference type="CDD" id="cd18808">
    <property type="entry name" value="SF1_C_Upf1"/>
    <property type="match status" value="1"/>
</dbReference>
<dbReference type="Proteomes" id="UP001627154">
    <property type="component" value="Unassembled WGS sequence"/>
</dbReference>
<accession>A0ABD2VUE4</accession>
<protein>
    <recommendedName>
        <fullName evidence="8">RZ-type domain-containing protein</fullName>
    </recommendedName>
</protein>
<dbReference type="Pfam" id="PF13087">
    <property type="entry name" value="AAA_12"/>
    <property type="match status" value="1"/>
</dbReference>
<comment type="subcellular location">
    <subcellularLocation>
        <location evidence="1">Cytoplasm</location>
    </subcellularLocation>
</comment>
<dbReference type="SUPFAM" id="SSF52540">
    <property type="entry name" value="P-loop containing nucleoside triphosphate hydrolases"/>
    <property type="match status" value="1"/>
</dbReference>
<dbReference type="InterPro" id="IPR047187">
    <property type="entry name" value="SF1_C_Upf1"/>
</dbReference>
<evidence type="ECO:0000256" key="4">
    <source>
        <dbReference type="ARBA" id="ARBA00022737"/>
    </source>
</evidence>
<dbReference type="PROSITE" id="PS51981">
    <property type="entry name" value="ZF_RZ"/>
    <property type="match status" value="1"/>
</dbReference>
<feature type="domain" description="RZ-type" evidence="8">
    <location>
        <begin position="1660"/>
        <end position="1733"/>
    </location>
</feature>
<dbReference type="GO" id="GO:0005737">
    <property type="term" value="C:cytoplasm"/>
    <property type="evidence" value="ECO:0007669"/>
    <property type="project" value="UniProtKB-SubCell"/>
</dbReference>
<evidence type="ECO:0000256" key="5">
    <source>
        <dbReference type="ARBA" id="ARBA00022771"/>
    </source>
</evidence>
<dbReference type="FunFam" id="3.40.50.300:FF:001366">
    <property type="entry name" value="ATP binding protein, putative"/>
    <property type="match status" value="1"/>
</dbReference>
<sequence length="1733" mass="201717">MYDEEDPGPPEDFRDLSITPTVDDFYGPQPFLRPCHNTEPYDSVEHYLDVQFRLLREDFFRPLRNGLRDYIEGREKKFYSPDLRLYTKVKLLPPEYDTNQEVGIKVFFGNQNSKIDWRTSKRFMYHGLLMLSHDNFQSILFATVVERDTKMLQKGFILVEPCFEEGEVVAAMYKHEYVMLESKVYFEPYLEVLKAMKCFDERNFPMIRHLVDATSQSCLPSYLTNIDSLKYFGKMSLPIREERLRSWPTPQQMKLDDSQFKAFKHALTEEMAIIQGPPGTGKTFIALKIVSTLIKNKELWRYQGPLLVVCYTNHALDQFLEGILKSTKNIVRIGSKSKNEALQPYTLKQRRDKTSFKDRSVDFYNNRQEMYNAKRELEYLMKEIAEINVDIKDLSTFNSILPKQFLTRWTNDKNLESFPTNEHFILWLCNDLLPNVFIDKLSERRSRHADPRSLEAAEVDLCNRYDEMYINKHTDDNLEYQEINLDERNLEPIFPLTIINERLSLIDQEIYLASQQCDEIPLQIISSLHDEKVELSSLHQYLEYQFNFHPILKQNENKPIQNQRWRMYWTWVKRSLNNAMSHLTQLEFRFRKKRAELNDIRKVVDLDILRDYDIIGLTTTCAARLQSTLQQLRAPIVLVEEAAEIFEAHVLCTLTNHCQHLIMIGDHKQLRPKPSVYELGIKYKLNLSLFERMVNIRGNCNQLAHQHRMRPEISKLMTPSIYDTLYDHVSVKTRLSIRSLEKNLFFIHHSNHEKISTHEDSWSNEHEVKFLIAFANYLVKQEYSTSDITVLCTYTGQMFALRKETQEYSNLKDLYITTVDNFQGEENKIILLSLVRNNGMGNIGFLREKNRVCVALSRARDGLYIMGNMNDLLVKNHIWPTIKLVLDKQKAFGEHLEVRCQIHRNQVTKIKTAYDFKKCPNGGCLERCNADLTCGHVCAEICHILDQSHKMYQCRRKCKLTCPYNHPCPLDCWEKCLPCRVDVERCVVKCGHTVKMKCSDDVLTFQCYIEASAILPDCHHEVQKPCHLSVDEFICPISCDNRLPCGHSCTLRCHVTNDPDHIEYKCTKPCAKTFENCHDNHPCNKKCYEECGQCSILVPKTRSCGHHYKNIACSENVENLLCRRKCQCKLSCNHPCRLFCYEDCKCYEMVLKTSPCGHSLKVKCFEEATSTKCNRMCNKKLDTCEHPCQNRCRDPCTSKCQFLQKLEIPGLCGHPMIIPCHLQKIGTLNFISVTISFFHAFSSNEICSDDLKMKQKIAIKYCEEPCDEMLECGHKCKGTCSQCSQGRIHITCQEDCPNILICGHSCKIPCRFECQPCNKRCEVKCKHSKCNRKCGAPCVSCKEKCNWGCKHRKCTKRCGELCNVEPCLEPCEKNLQCGHPCIGFCGDPCPPLCRVCNKEELETIIFGKEDEPGARFVLLEDCNHCIESEALMQFMQTCNSEIALKVCPLCKTPIKSCMRVMNHVKTQLQDVVAVKKKFFNNKREDLKNLQVKIYEKLHMLETDCILSDMKEWKSLIKSMKDRAYIERIGLKKNKVERRKYGPRIQELSSQEINSFGAQVDILCQIVKILYTIKDKGLNDFIQNQILLIVNAIPENWVTTKQTLNDLHRELRRLEYMIKIFNIDYSGKNNFDIFKEKLLSIKKFTPEFEQECLSGVQDELERLTERKMIFKAMAREIKVGAWYKCPNGHIYSIGECGRAVQESKCPDCGSKIGGSNYHITTGNKVATEMHPNQF</sequence>
<dbReference type="InterPro" id="IPR000967">
    <property type="entry name" value="Znf_NFX1"/>
</dbReference>
<dbReference type="SMART" id="SM00438">
    <property type="entry name" value="ZnF_NFX"/>
    <property type="match status" value="6"/>
</dbReference>
<dbReference type="PANTHER" id="PTHR10887:SF341">
    <property type="entry name" value="NFX1-TYPE ZINC FINGER-CONTAINING PROTEIN 1"/>
    <property type="match status" value="1"/>
</dbReference>
<dbReference type="GO" id="GO:0008270">
    <property type="term" value="F:zinc ion binding"/>
    <property type="evidence" value="ECO:0007669"/>
    <property type="project" value="UniProtKB-KW"/>
</dbReference>
<keyword evidence="10" id="KW-1185">Reference proteome</keyword>
<dbReference type="InterPro" id="IPR045055">
    <property type="entry name" value="DNA2/NAM7-like"/>
</dbReference>
<proteinExistence type="predicted"/>
<evidence type="ECO:0000256" key="1">
    <source>
        <dbReference type="ARBA" id="ARBA00004496"/>
    </source>
</evidence>
<dbReference type="InterPro" id="IPR046439">
    <property type="entry name" value="ZF_RZ_dom"/>
</dbReference>
<dbReference type="Pfam" id="PF13086">
    <property type="entry name" value="AAA_11"/>
    <property type="match status" value="2"/>
</dbReference>
<keyword evidence="6" id="KW-0862">Zinc</keyword>
<dbReference type="PANTHER" id="PTHR10887">
    <property type="entry name" value="DNA2/NAM7 HELICASE FAMILY"/>
    <property type="match status" value="1"/>
</dbReference>
<reference evidence="9 10" key="1">
    <citation type="journal article" date="2024" name="bioRxiv">
        <title>A reference genome for Trichogramma kaykai: A tiny desert-dwelling parasitoid wasp with competing sex-ratio distorters.</title>
        <authorList>
            <person name="Culotta J."/>
            <person name="Lindsey A.R."/>
        </authorList>
    </citation>
    <scope>NUCLEOTIDE SEQUENCE [LARGE SCALE GENOMIC DNA]</scope>
    <source>
        <strain evidence="9 10">KSX58</strain>
    </source>
</reference>
<keyword evidence="3" id="KW-0479">Metal-binding</keyword>
<dbReference type="Gene3D" id="3.40.50.300">
    <property type="entry name" value="P-loop containing nucleotide triphosphate hydrolases"/>
    <property type="match status" value="3"/>
</dbReference>
<evidence type="ECO:0000256" key="2">
    <source>
        <dbReference type="ARBA" id="ARBA00022490"/>
    </source>
</evidence>
<dbReference type="InterPro" id="IPR027417">
    <property type="entry name" value="P-loop_NTPase"/>
</dbReference>
<keyword evidence="4" id="KW-0677">Repeat</keyword>
<dbReference type="InterPro" id="IPR041679">
    <property type="entry name" value="DNA2/NAM7-like_C"/>
</dbReference>
<evidence type="ECO:0000259" key="8">
    <source>
        <dbReference type="PROSITE" id="PS51981"/>
    </source>
</evidence>
<name>A0ABD2VUE4_9HYME</name>
<gene>
    <name evidence="9" type="ORF">TKK_020078</name>
</gene>
<keyword evidence="7" id="KW-0391">Immunity</keyword>
<dbReference type="InterPro" id="IPR057373">
    <property type="entry name" value="ZNFX1"/>
</dbReference>
<evidence type="ECO:0000256" key="3">
    <source>
        <dbReference type="ARBA" id="ARBA00022723"/>
    </source>
</evidence>
<keyword evidence="2" id="KW-0963">Cytoplasm</keyword>
<evidence type="ECO:0000256" key="6">
    <source>
        <dbReference type="ARBA" id="ARBA00022833"/>
    </source>
</evidence>
<organism evidence="9 10">
    <name type="scientific">Trichogramma kaykai</name>
    <dbReference type="NCBI Taxonomy" id="54128"/>
    <lineage>
        <taxon>Eukaryota</taxon>
        <taxon>Metazoa</taxon>
        <taxon>Ecdysozoa</taxon>
        <taxon>Arthropoda</taxon>
        <taxon>Hexapoda</taxon>
        <taxon>Insecta</taxon>
        <taxon>Pterygota</taxon>
        <taxon>Neoptera</taxon>
        <taxon>Endopterygota</taxon>
        <taxon>Hymenoptera</taxon>
        <taxon>Apocrita</taxon>
        <taxon>Proctotrupomorpha</taxon>
        <taxon>Chalcidoidea</taxon>
        <taxon>Trichogrammatidae</taxon>
        <taxon>Trichogramma</taxon>
    </lineage>
</organism>
<evidence type="ECO:0000256" key="7">
    <source>
        <dbReference type="ARBA" id="ARBA00022859"/>
    </source>
</evidence>
<evidence type="ECO:0000313" key="9">
    <source>
        <dbReference type="EMBL" id="KAL3384135.1"/>
    </source>
</evidence>
<dbReference type="Pfam" id="PF25396">
    <property type="entry name" value="ZNFX1"/>
    <property type="match status" value="1"/>
</dbReference>
<evidence type="ECO:0000313" key="10">
    <source>
        <dbReference type="Proteomes" id="UP001627154"/>
    </source>
</evidence>
<comment type="caution">
    <text evidence="9">The sequence shown here is derived from an EMBL/GenBank/DDBJ whole genome shotgun (WGS) entry which is preliminary data.</text>
</comment>
<keyword evidence="5" id="KW-0863">Zinc-finger</keyword>
<dbReference type="Pfam" id="PF20173">
    <property type="entry name" value="ZnF_RZ-type"/>
    <property type="match status" value="1"/>
</dbReference>
<dbReference type="InterPro" id="IPR041677">
    <property type="entry name" value="DNA2/NAM7_AAA_11"/>
</dbReference>
<dbReference type="EMBL" id="JBJJXI010000178">
    <property type="protein sequence ID" value="KAL3384135.1"/>
    <property type="molecule type" value="Genomic_DNA"/>
</dbReference>
<dbReference type="GO" id="GO:0002376">
    <property type="term" value="P:immune system process"/>
    <property type="evidence" value="ECO:0007669"/>
    <property type="project" value="UniProtKB-KW"/>
</dbReference>